<protein>
    <recommendedName>
        <fullName evidence="1">Glycosyltransferase 2-like domain-containing protein</fullName>
    </recommendedName>
</protein>
<dbReference type="STRING" id="1703345.A3860_30380"/>
<accession>A0A1V9FUH1</accession>
<dbReference type="OrthoDB" id="952827at2"/>
<dbReference type="InterPro" id="IPR029044">
    <property type="entry name" value="Nucleotide-diphossugar_trans"/>
</dbReference>
<comment type="caution">
    <text evidence="2">The sequence shown here is derived from an EMBL/GenBank/DDBJ whole genome shotgun (WGS) entry which is preliminary data.</text>
</comment>
<evidence type="ECO:0000313" key="3">
    <source>
        <dbReference type="Proteomes" id="UP000192796"/>
    </source>
</evidence>
<dbReference type="SUPFAM" id="SSF53448">
    <property type="entry name" value="Nucleotide-diphospho-sugar transferases"/>
    <property type="match status" value="1"/>
</dbReference>
<dbReference type="EMBL" id="LVYD01000054">
    <property type="protein sequence ID" value="OQP61994.1"/>
    <property type="molecule type" value="Genomic_DNA"/>
</dbReference>
<dbReference type="Proteomes" id="UP000192796">
    <property type="component" value="Unassembled WGS sequence"/>
</dbReference>
<dbReference type="InterPro" id="IPR001173">
    <property type="entry name" value="Glyco_trans_2-like"/>
</dbReference>
<sequence>MPKISIIIPCFNEERRLRKEPLLQLLQTGANVAFILINDGSTDNTNLLLEEIRKAYPQNVTVISYAQNSGKANAVLKGMEHALTKNNSAFIGYLDADLSTSLDEFLKLAEMAEQEQADYAFGSRVKMLNHFISRSAIRHICGRIFTTVIDLRYQLSIYDTQCGAKLFTPEIVKIITRTPFKTRWLFDVEIFLRIREANIAARGLEIPLKKWTDPGNSKISLLSFPKIFGEYLQLVKYYKATK</sequence>
<evidence type="ECO:0000313" key="2">
    <source>
        <dbReference type="EMBL" id="OQP61994.1"/>
    </source>
</evidence>
<proteinExistence type="predicted"/>
<gene>
    <name evidence="2" type="ORF">A3860_30380</name>
</gene>
<dbReference type="RefSeq" id="WP_081150148.1">
    <property type="nucleotide sequence ID" value="NZ_LVYD01000054.1"/>
</dbReference>
<dbReference type="Gene3D" id="3.90.550.10">
    <property type="entry name" value="Spore Coat Polysaccharide Biosynthesis Protein SpsA, Chain A"/>
    <property type="match status" value="1"/>
</dbReference>
<name>A0A1V9FUH1_9BACT</name>
<feature type="domain" description="Glycosyltransferase 2-like" evidence="1">
    <location>
        <begin position="5"/>
        <end position="127"/>
    </location>
</feature>
<keyword evidence="3" id="KW-1185">Reference proteome</keyword>
<dbReference type="PANTHER" id="PTHR10859:SF91">
    <property type="entry name" value="DOLICHYL-PHOSPHATE BETA-GLUCOSYLTRANSFERASE"/>
    <property type="match status" value="1"/>
</dbReference>
<dbReference type="AlphaFoldDB" id="A0A1V9FUH1"/>
<reference evidence="2 3" key="1">
    <citation type="submission" date="2016-03" db="EMBL/GenBank/DDBJ databases">
        <title>Niastella vici sp. nov., isolated from farmland soil.</title>
        <authorList>
            <person name="Chen L."/>
            <person name="Wang D."/>
            <person name="Yang S."/>
            <person name="Wang G."/>
        </authorList>
    </citation>
    <scope>NUCLEOTIDE SEQUENCE [LARGE SCALE GENOMIC DNA]</scope>
    <source>
        <strain evidence="2 3">DJ57</strain>
    </source>
</reference>
<dbReference type="PANTHER" id="PTHR10859">
    <property type="entry name" value="GLYCOSYL TRANSFERASE"/>
    <property type="match status" value="1"/>
</dbReference>
<evidence type="ECO:0000259" key="1">
    <source>
        <dbReference type="Pfam" id="PF00535"/>
    </source>
</evidence>
<dbReference type="GO" id="GO:0006487">
    <property type="term" value="P:protein N-linked glycosylation"/>
    <property type="evidence" value="ECO:0007669"/>
    <property type="project" value="TreeGrafter"/>
</dbReference>
<organism evidence="2 3">
    <name type="scientific">Niastella vici</name>
    <dbReference type="NCBI Taxonomy" id="1703345"/>
    <lineage>
        <taxon>Bacteria</taxon>
        <taxon>Pseudomonadati</taxon>
        <taxon>Bacteroidota</taxon>
        <taxon>Chitinophagia</taxon>
        <taxon>Chitinophagales</taxon>
        <taxon>Chitinophagaceae</taxon>
        <taxon>Niastella</taxon>
    </lineage>
</organism>
<dbReference type="Pfam" id="PF00535">
    <property type="entry name" value="Glycos_transf_2"/>
    <property type="match status" value="1"/>
</dbReference>